<evidence type="ECO:0008006" key="4">
    <source>
        <dbReference type="Google" id="ProtNLM"/>
    </source>
</evidence>
<evidence type="ECO:0000313" key="3">
    <source>
        <dbReference type="Proteomes" id="UP000252707"/>
    </source>
</evidence>
<dbReference type="Proteomes" id="UP000252707">
    <property type="component" value="Unassembled WGS sequence"/>
</dbReference>
<dbReference type="RefSeq" id="WP_114280050.1">
    <property type="nucleotide sequence ID" value="NZ_QPJY01000006.1"/>
</dbReference>
<comment type="caution">
    <text evidence="2">The sequence shown here is derived from an EMBL/GenBank/DDBJ whole genome shotgun (WGS) entry which is preliminary data.</text>
</comment>
<evidence type="ECO:0000256" key="1">
    <source>
        <dbReference type="SAM" id="SignalP"/>
    </source>
</evidence>
<protein>
    <recommendedName>
        <fullName evidence="4">SoxXA-binding protein SoxK</fullName>
    </recommendedName>
</protein>
<gene>
    <name evidence="2" type="ORF">DFQ59_10664</name>
</gene>
<reference evidence="2 3" key="1">
    <citation type="submission" date="2018-07" db="EMBL/GenBank/DDBJ databases">
        <title>Genomic Encyclopedia of Type Strains, Phase IV (KMG-IV): sequencing the most valuable type-strain genomes for metagenomic binning, comparative biology and taxonomic classification.</title>
        <authorList>
            <person name="Goeker M."/>
        </authorList>
    </citation>
    <scope>NUCLEOTIDE SEQUENCE [LARGE SCALE GENOMIC DNA]</scope>
    <source>
        <strain evidence="2 3">DSM 26407</strain>
    </source>
</reference>
<sequence length="201" mass="21086">MQIKALFGSLFLSVALVSGCSSAGGKAQAAAPAAKPDASYTQSDFDQALAAAEEARAKADSVGGEWRDTRLILKEAQELAAKGEFAQATKLAGTARMQSELGYQQAVSQADAGPRFGPTGSETMTLKSEFDRAMAAARAGQKKAQSVDSEWRDTGAMMKEAEQLAGEGKYEEAIALAKQAAQQSAMAYYQGSSQQNAGPRF</sequence>
<dbReference type="PROSITE" id="PS51257">
    <property type="entry name" value="PROKAR_LIPOPROTEIN"/>
    <property type="match status" value="1"/>
</dbReference>
<name>A0A369C740_9GAMM</name>
<feature type="chain" id="PRO_5017059735" description="SoxXA-binding protein SoxK" evidence="1">
    <location>
        <begin position="24"/>
        <end position="201"/>
    </location>
</feature>
<feature type="signal peptide" evidence="1">
    <location>
        <begin position="1"/>
        <end position="23"/>
    </location>
</feature>
<dbReference type="OrthoDB" id="5768779at2"/>
<keyword evidence="1" id="KW-0732">Signal</keyword>
<dbReference type="EMBL" id="QPJY01000006">
    <property type="protein sequence ID" value="RCX29832.1"/>
    <property type="molecule type" value="Genomic_DNA"/>
</dbReference>
<keyword evidence="3" id="KW-1185">Reference proteome</keyword>
<accession>A0A369C740</accession>
<dbReference type="AlphaFoldDB" id="A0A369C740"/>
<evidence type="ECO:0000313" key="2">
    <source>
        <dbReference type="EMBL" id="RCX29832.1"/>
    </source>
</evidence>
<proteinExistence type="predicted"/>
<organism evidence="2 3">
    <name type="scientific">Thioalbus denitrificans</name>
    <dbReference type="NCBI Taxonomy" id="547122"/>
    <lineage>
        <taxon>Bacteria</taxon>
        <taxon>Pseudomonadati</taxon>
        <taxon>Pseudomonadota</taxon>
        <taxon>Gammaproteobacteria</taxon>
        <taxon>Chromatiales</taxon>
        <taxon>Ectothiorhodospiraceae</taxon>
        <taxon>Thioalbus</taxon>
    </lineage>
</organism>